<evidence type="ECO:0000256" key="13">
    <source>
        <dbReference type="ARBA" id="ARBA00023180"/>
    </source>
</evidence>
<keyword evidence="6" id="KW-1003">Cell membrane</keyword>
<dbReference type="Pfam" id="PF04790">
    <property type="entry name" value="Sarcoglycan_1"/>
    <property type="match status" value="1"/>
</dbReference>
<comment type="similarity">
    <text evidence="4">Belongs to the sarcoglycan beta/delta/gamma/zeta family.</text>
</comment>
<evidence type="ECO:0000256" key="15">
    <source>
        <dbReference type="ARBA" id="ARBA00026041"/>
    </source>
</evidence>
<feature type="transmembrane region" description="Helical" evidence="16">
    <location>
        <begin position="130"/>
        <end position="157"/>
    </location>
</feature>
<dbReference type="GO" id="GO:0007517">
    <property type="term" value="P:muscle organ development"/>
    <property type="evidence" value="ECO:0007669"/>
    <property type="project" value="InterPro"/>
</dbReference>
<keyword evidence="7" id="KW-0963">Cytoplasm</keyword>
<dbReference type="AlphaFoldDB" id="A0A1D2NEG4"/>
<evidence type="ECO:0000313" key="17">
    <source>
        <dbReference type="EMBL" id="ODN03627.1"/>
    </source>
</evidence>
<evidence type="ECO:0000256" key="7">
    <source>
        <dbReference type="ARBA" id="ARBA00022490"/>
    </source>
</evidence>
<comment type="subunit">
    <text evidence="15">Cross-link to form 2 major subcomplexes: one consisting of SGCB, SGCD and SGCG and the other consisting of SGCB and SGCD. The association between SGCB and SGCG is particularly strong while SGCA is loosely associated with the other sarcoglycans.</text>
</comment>
<dbReference type="InterPro" id="IPR006875">
    <property type="entry name" value="Sarcoglycan"/>
</dbReference>
<evidence type="ECO:0000256" key="10">
    <source>
        <dbReference type="ARBA" id="ARBA00022989"/>
    </source>
</evidence>
<keyword evidence="10 16" id="KW-1133">Transmembrane helix</keyword>
<evidence type="ECO:0000313" key="18">
    <source>
        <dbReference type="Proteomes" id="UP000094527"/>
    </source>
</evidence>
<dbReference type="STRING" id="48709.A0A1D2NEG4"/>
<dbReference type="OrthoDB" id="5843723at2759"/>
<comment type="function">
    <text evidence="1">Component of the sarcoglycan complex, a subcomplex of the dystrophin-glycoprotein complex which forms a link between the F-actin cytoskeleton and the extracellular matrix.</text>
</comment>
<keyword evidence="13" id="KW-0325">Glycoprotein</keyword>
<keyword evidence="9" id="KW-0735">Signal-anchor</keyword>
<keyword evidence="12" id="KW-1015">Disulfide bond</keyword>
<protein>
    <recommendedName>
        <fullName evidence="5">Beta-sarcoglycan</fullName>
    </recommendedName>
</protein>
<evidence type="ECO:0000256" key="14">
    <source>
        <dbReference type="ARBA" id="ARBA00023212"/>
    </source>
</evidence>
<dbReference type="PANTHER" id="PTHR21142:SF2">
    <property type="entry name" value="BETA-SARCOGLYCAN"/>
    <property type="match status" value="1"/>
</dbReference>
<dbReference type="GO" id="GO:0005856">
    <property type="term" value="C:cytoskeleton"/>
    <property type="evidence" value="ECO:0007669"/>
    <property type="project" value="UniProtKB-SubCell"/>
</dbReference>
<reference evidence="17 18" key="1">
    <citation type="journal article" date="2016" name="Genome Biol. Evol.">
        <title>Gene Family Evolution Reflects Adaptation to Soil Environmental Stressors in the Genome of the Collembolan Orchesella cincta.</title>
        <authorList>
            <person name="Faddeeva-Vakhrusheva A."/>
            <person name="Derks M.F."/>
            <person name="Anvar S.Y."/>
            <person name="Agamennone V."/>
            <person name="Suring W."/>
            <person name="Smit S."/>
            <person name="van Straalen N.M."/>
            <person name="Roelofs D."/>
        </authorList>
    </citation>
    <scope>NUCLEOTIDE SEQUENCE [LARGE SCALE GENOMIC DNA]</scope>
    <source>
        <tissue evidence="17">Mixed pool</tissue>
    </source>
</reference>
<evidence type="ECO:0000256" key="2">
    <source>
        <dbReference type="ARBA" id="ARBA00004245"/>
    </source>
</evidence>
<evidence type="ECO:0000256" key="8">
    <source>
        <dbReference type="ARBA" id="ARBA00022692"/>
    </source>
</evidence>
<accession>A0A1D2NEG4</accession>
<name>A0A1D2NEG4_ORCCI</name>
<dbReference type="GO" id="GO:0016012">
    <property type="term" value="C:sarcoglycan complex"/>
    <property type="evidence" value="ECO:0007669"/>
    <property type="project" value="InterPro"/>
</dbReference>
<keyword evidence="18" id="KW-1185">Reference proteome</keyword>
<evidence type="ECO:0000256" key="12">
    <source>
        <dbReference type="ARBA" id="ARBA00023157"/>
    </source>
</evidence>
<sequence length="399" mass="44313">MSSTISSVRSSPIPDLAYDSYRSMSLRDQTLVKRHLTTSSGSGSYSGHPIESAATLGHPSSYLHHNVNNGFGTNGQGPSSSSVYAQERVMQTQDMRTGKISTSLASRRPSNFVVSHGMAYSLEKYWGESLAFWILLGVLSLLVIANSILTFVIYGVLRLGVGMESIEFLPKHLKFFGNADLDEIYKRDGIIQGFQNKPIEIYGENGGEVHLWVREGSQPSLSVERNVINITKVSGVRVVDKRGREMFSTNTPTLGLPRGVQKLDVRVAKTNRITSAVNATLQLESTSFTYLRGSEGTHIEGKQFIWKADQDIVLKSVNGSIFMQGKEGIYLNVHDLPLVRESGVTRQSYTYTTHGKKEPQYQLCICMPEGKLFRIEIPVNNMNRPTHQRVGCHHAKNPC</sequence>
<gene>
    <name evidence="17" type="ORF">Ocin01_03043</name>
</gene>
<proteinExistence type="inferred from homology"/>
<keyword evidence="14" id="KW-0206">Cytoskeleton</keyword>
<evidence type="ECO:0000256" key="16">
    <source>
        <dbReference type="SAM" id="Phobius"/>
    </source>
</evidence>
<keyword evidence="8 16" id="KW-0812">Transmembrane</keyword>
<dbReference type="Proteomes" id="UP000094527">
    <property type="component" value="Unassembled WGS sequence"/>
</dbReference>
<organism evidence="17 18">
    <name type="scientific">Orchesella cincta</name>
    <name type="common">Springtail</name>
    <name type="synonym">Podura cincta</name>
    <dbReference type="NCBI Taxonomy" id="48709"/>
    <lineage>
        <taxon>Eukaryota</taxon>
        <taxon>Metazoa</taxon>
        <taxon>Ecdysozoa</taxon>
        <taxon>Arthropoda</taxon>
        <taxon>Hexapoda</taxon>
        <taxon>Collembola</taxon>
        <taxon>Entomobryomorpha</taxon>
        <taxon>Entomobryoidea</taxon>
        <taxon>Orchesellidae</taxon>
        <taxon>Orchesellinae</taxon>
        <taxon>Orchesella</taxon>
    </lineage>
</organism>
<comment type="caution">
    <text evidence="17">The sequence shown here is derived from an EMBL/GenBank/DDBJ whole genome shotgun (WGS) entry which is preliminary data.</text>
</comment>
<dbReference type="EMBL" id="LJIJ01000067">
    <property type="protein sequence ID" value="ODN03627.1"/>
    <property type="molecule type" value="Genomic_DNA"/>
</dbReference>
<dbReference type="GO" id="GO:0042383">
    <property type="term" value="C:sarcolemma"/>
    <property type="evidence" value="ECO:0007669"/>
    <property type="project" value="UniProtKB-SubCell"/>
</dbReference>
<evidence type="ECO:0000256" key="11">
    <source>
        <dbReference type="ARBA" id="ARBA00023136"/>
    </source>
</evidence>
<evidence type="ECO:0000256" key="5">
    <source>
        <dbReference type="ARBA" id="ARBA00015329"/>
    </source>
</evidence>
<evidence type="ECO:0000256" key="1">
    <source>
        <dbReference type="ARBA" id="ARBA00002860"/>
    </source>
</evidence>
<comment type="subcellular location">
    <subcellularLocation>
        <location evidence="3">Cell membrane</location>
        <location evidence="3">Sarcolemma</location>
        <topology evidence="3">Single-pass type II membrane protein</topology>
    </subcellularLocation>
    <subcellularLocation>
        <location evidence="2">Cytoplasm</location>
        <location evidence="2">Cytoskeleton</location>
    </subcellularLocation>
</comment>
<evidence type="ECO:0000256" key="9">
    <source>
        <dbReference type="ARBA" id="ARBA00022968"/>
    </source>
</evidence>
<dbReference type="OMA" id="WTHAGSQ"/>
<dbReference type="InterPro" id="IPR027659">
    <property type="entry name" value="Sgcb"/>
</dbReference>
<evidence type="ECO:0000256" key="3">
    <source>
        <dbReference type="ARBA" id="ARBA00004274"/>
    </source>
</evidence>
<keyword evidence="11 16" id="KW-0472">Membrane</keyword>
<evidence type="ECO:0000256" key="4">
    <source>
        <dbReference type="ARBA" id="ARBA00007574"/>
    </source>
</evidence>
<evidence type="ECO:0000256" key="6">
    <source>
        <dbReference type="ARBA" id="ARBA00022475"/>
    </source>
</evidence>
<dbReference type="PANTHER" id="PTHR21142">
    <property type="entry name" value="SARCOGLYCANS"/>
    <property type="match status" value="1"/>
</dbReference>